<feature type="transmembrane region" description="Helical" evidence="6">
    <location>
        <begin position="417"/>
        <end position="436"/>
    </location>
</feature>
<gene>
    <name evidence="7" type="ordered locus">KNP414_06714</name>
</gene>
<feature type="transmembrane region" description="Helical" evidence="6">
    <location>
        <begin position="387"/>
        <end position="405"/>
    </location>
</feature>
<dbReference type="Proteomes" id="UP000006620">
    <property type="component" value="Chromosome"/>
</dbReference>
<proteinExistence type="predicted"/>
<sequence length="489" mass="54069">MANPNGKKLLKEVLVYGLGTFGSKLIVFLLLPLYTHTLSKEEFGSIELLQTILAVAVPVIGLQISDALYRFLLESENNEQEKTRYISTGFAIVAASSLAGVLVYLLWAGTAGRVDWLQHREAWILLLVFTALMSAVGKQITRGLGLTQTFVASDMVTTAGTAAGAVYFLAVLDLGVDGFLYSLFLSHMAALVLLLWKGGWWRHARVSEISLPHAKRLLAYALPLLPNLVSWWIIQAVDRYFISAYEGYGEVGLYAVGMKLASIIALMTSVFHMAWQSDAVRMYHSEDKDRFFSAMFQMYCAMLSVGIAVLFVILKPLIGIMAAPEYASSWKYASLLLLSSMFAGISGFYGITYVVTKQTKGAFYSSLAGAGVSITLNLLLIPAVGTIGAAIANMAAFLLMWLIRVKHTRRYLKITMNYRSFLPAMLLLLVLCFSHAAPLNELYAAGLRILLLAGVLMLYRSQLLRLVRLISSYGRKRREKGENDAYEKP</sequence>
<dbReference type="PATRIC" id="fig|1036673.3.peg.6261"/>
<reference evidence="7 8" key="2">
    <citation type="journal article" date="2013" name="Genome Announc.">
        <title>Genome Sequence of Growth-Improving Paenibacillus mucilaginosus Strain KNP414.</title>
        <authorList>
            <person name="Lu J.J."/>
            <person name="Wang J.F."/>
            <person name="Hu X.F."/>
        </authorList>
    </citation>
    <scope>NUCLEOTIDE SEQUENCE [LARGE SCALE GENOMIC DNA]</scope>
    <source>
        <strain evidence="7 8">KNP414</strain>
    </source>
</reference>
<comment type="subcellular location">
    <subcellularLocation>
        <location evidence="1">Cell membrane</location>
        <topology evidence="1">Multi-pass membrane protein</topology>
    </subcellularLocation>
</comment>
<dbReference type="InterPro" id="IPR050833">
    <property type="entry name" value="Poly_Biosynth_Transport"/>
</dbReference>
<dbReference type="InterPro" id="IPR002797">
    <property type="entry name" value="Polysacc_synth"/>
</dbReference>
<feature type="transmembrane region" description="Helical" evidence="6">
    <location>
        <begin position="12"/>
        <end position="31"/>
    </location>
</feature>
<dbReference type="Pfam" id="PF01943">
    <property type="entry name" value="Polysacc_synt"/>
    <property type="match status" value="1"/>
</dbReference>
<evidence type="ECO:0000256" key="4">
    <source>
        <dbReference type="ARBA" id="ARBA00022989"/>
    </source>
</evidence>
<accession>F8FCB4</accession>
<evidence type="ECO:0000313" key="8">
    <source>
        <dbReference type="Proteomes" id="UP000006620"/>
    </source>
</evidence>
<feature type="transmembrane region" description="Helical" evidence="6">
    <location>
        <begin position="217"/>
        <end position="234"/>
    </location>
</feature>
<evidence type="ECO:0000256" key="2">
    <source>
        <dbReference type="ARBA" id="ARBA00022475"/>
    </source>
</evidence>
<protein>
    <submittedName>
        <fullName evidence="7">Exopolysaccharide biosynthesis protein, putative</fullName>
    </submittedName>
</protein>
<keyword evidence="3 6" id="KW-0812">Transmembrane</keyword>
<reference evidence="8" key="1">
    <citation type="submission" date="2011-06" db="EMBL/GenBank/DDBJ databases">
        <title>Complete genome sequence of Paenibacillus mucilaginosus KNP414.</title>
        <authorList>
            <person name="Wang J."/>
            <person name="Hu S."/>
            <person name="Hu X."/>
            <person name="Zhang B."/>
            <person name="Dong D."/>
            <person name="Zhang S."/>
            <person name="Zhao K."/>
            <person name="Wu D."/>
        </authorList>
    </citation>
    <scope>NUCLEOTIDE SEQUENCE [LARGE SCALE GENOMIC DNA]</scope>
    <source>
        <strain evidence="8">KNP414</strain>
    </source>
</reference>
<dbReference type="EMBL" id="CP002869">
    <property type="protein sequence ID" value="AEI45233.1"/>
    <property type="molecule type" value="Genomic_DNA"/>
</dbReference>
<keyword evidence="5 6" id="KW-0472">Membrane</keyword>
<dbReference type="PANTHER" id="PTHR30250">
    <property type="entry name" value="PST FAMILY PREDICTED COLANIC ACID TRANSPORTER"/>
    <property type="match status" value="1"/>
</dbReference>
<evidence type="ECO:0000256" key="6">
    <source>
        <dbReference type="SAM" id="Phobius"/>
    </source>
</evidence>
<dbReference type="RefSeq" id="WP_013920377.1">
    <property type="nucleotide sequence ID" value="NC_015690.1"/>
</dbReference>
<dbReference type="HOGENOM" id="CLU_022017_7_4_9"/>
<feature type="transmembrane region" description="Helical" evidence="6">
    <location>
        <begin position="332"/>
        <end position="355"/>
    </location>
</feature>
<dbReference type="PANTHER" id="PTHR30250:SF11">
    <property type="entry name" value="O-ANTIGEN TRANSPORTER-RELATED"/>
    <property type="match status" value="1"/>
</dbReference>
<feature type="transmembrane region" description="Helical" evidence="6">
    <location>
        <begin position="442"/>
        <end position="459"/>
    </location>
</feature>
<name>F8FCB4_PAEMK</name>
<evidence type="ECO:0000313" key="7">
    <source>
        <dbReference type="EMBL" id="AEI45233.1"/>
    </source>
</evidence>
<feature type="transmembrane region" description="Helical" evidence="6">
    <location>
        <begin position="296"/>
        <end position="320"/>
    </location>
</feature>
<feature type="transmembrane region" description="Helical" evidence="6">
    <location>
        <begin position="122"/>
        <end position="138"/>
    </location>
</feature>
<feature type="transmembrane region" description="Helical" evidence="6">
    <location>
        <begin position="362"/>
        <end position="381"/>
    </location>
</feature>
<feature type="transmembrane region" description="Helical" evidence="6">
    <location>
        <begin position="51"/>
        <end position="73"/>
    </location>
</feature>
<dbReference type="AlphaFoldDB" id="F8FCB4"/>
<dbReference type="KEGG" id="pms:KNP414_06714"/>
<feature type="transmembrane region" description="Helical" evidence="6">
    <location>
        <begin position="85"/>
        <end position="107"/>
    </location>
</feature>
<keyword evidence="4 6" id="KW-1133">Transmembrane helix</keyword>
<feature type="transmembrane region" description="Helical" evidence="6">
    <location>
        <begin position="178"/>
        <end position="196"/>
    </location>
</feature>
<dbReference type="GO" id="GO:0005886">
    <property type="term" value="C:plasma membrane"/>
    <property type="evidence" value="ECO:0007669"/>
    <property type="project" value="UniProtKB-SubCell"/>
</dbReference>
<evidence type="ECO:0000256" key="5">
    <source>
        <dbReference type="ARBA" id="ARBA00023136"/>
    </source>
</evidence>
<evidence type="ECO:0000256" key="3">
    <source>
        <dbReference type="ARBA" id="ARBA00022692"/>
    </source>
</evidence>
<feature type="transmembrane region" description="Helical" evidence="6">
    <location>
        <begin position="254"/>
        <end position="275"/>
    </location>
</feature>
<organism evidence="7 8">
    <name type="scientific">Paenibacillus mucilaginosus (strain KNP414)</name>
    <dbReference type="NCBI Taxonomy" id="1036673"/>
    <lineage>
        <taxon>Bacteria</taxon>
        <taxon>Bacillati</taxon>
        <taxon>Bacillota</taxon>
        <taxon>Bacilli</taxon>
        <taxon>Bacillales</taxon>
        <taxon>Paenibacillaceae</taxon>
        <taxon>Paenibacillus</taxon>
    </lineage>
</organism>
<evidence type="ECO:0000256" key="1">
    <source>
        <dbReference type="ARBA" id="ARBA00004651"/>
    </source>
</evidence>
<keyword evidence="2" id="KW-1003">Cell membrane</keyword>
<feature type="transmembrane region" description="Helical" evidence="6">
    <location>
        <begin position="150"/>
        <end position="172"/>
    </location>
</feature>